<organism evidence="2">
    <name type="scientific">marine sediment metagenome</name>
    <dbReference type="NCBI Taxonomy" id="412755"/>
    <lineage>
        <taxon>unclassified sequences</taxon>
        <taxon>metagenomes</taxon>
        <taxon>ecological metagenomes</taxon>
    </lineage>
</organism>
<dbReference type="InterPro" id="IPR007560">
    <property type="entry name" value="Restrct_endonuc_IV_Mrr"/>
</dbReference>
<gene>
    <name evidence="2" type="ORF">S01H4_13470</name>
</gene>
<protein>
    <recommendedName>
        <fullName evidence="1">Restriction endonuclease type IV Mrr domain-containing protein</fullName>
    </recommendedName>
</protein>
<sequence>MLANVLAAYLDSIKEREFDLPLATLLRASGFYDVHFTHGNVEFGKDFIAKRNENDITFQYTFQSKAGDVSQSDWRNDIMSQMLESLLSTLSHPNFDKHAPHQTVLVITGKMLGNAALGLQDLNTTIEQTYHKRPIILWDQETLISSLETHGLGVVYQANASGFLSYGDFYQLYGKTLEGHISQREIEEHSRQWLDETIPRDKRLLCSAIESNIFATQCQVKGLTYEAISSHITLIRTIMHQIHTANNQEEVGQLHDVYSQAISNLKGVLKEYLADAKSLWDKAEKNLSSITPGSNNIIIYSIHCARIMEVAGILYFLEVEQSERDTIIAFLVSFISQEPGCAHIPSDYYAVSLVLPVLSLCSSGHRNIAEELLQRSTVWLCDRYQYGFGLADISAEPYAEIVTLFGYPFDFIRVQPRKSSFAASVICDLAAFVAEAELYANIVNDIKAVKIFPQYWQVPDTTSLFILDGED</sequence>
<dbReference type="AlphaFoldDB" id="X0YH41"/>
<comment type="caution">
    <text evidence="2">The sequence shown here is derived from an EMBL/GenBank/DDBJ whole genome shotgun (WGS) entry which is preliminary data.</text>
</comment>
<name>X0YH41_9ZZZZ</name>
<accession>X0YH41</accession>
<evidence type="ECO:0000259" key="1">
    <source>
        <dbReference type="Pfam" id="PF04471"/>
    </source>
</evidence>
<proteinExistence type="predicted"/>
<dbReference type="Pfam" id="PF04471">
    <property type="entry name" value="Mrr_cat"/>
    <property type="match status" value="1"/>
</dbReference>
<feature type="non-terminal residue" evidence="2">
    <location>
        <position position="471"/>
    </location>
</feature>
<reference evidence="2" key="1">
    <citation type="journal article" date="2014" name="Front. Microbiol.">
        <title>High frequency of phylogenetically diverse reductive dehalogenase-homologous genes in deep subseafloor sedimentary metagenomes.</title>
        <authorList>
            <person name="Kawai M."/>
            <person name="Futagami T."/>
            <person name="Toyoda A."/>
            <person name="Takaki Y."/>
            <person name="Nishi S."/>
            <person name="Hori S."/>
            <person name="Arai W."/>
            <person name="Tsubouchi T."/>
            <person name="Morono Y."/>
            <person name="Uchiyama I."/>
            <person name="Ito T."/>
            <person name="Fujiyama A."/>
            <person name="Inagaki F."/>
            <person name="Takami H."/>
        </authorList>
    </citation>
    <scope>NUCLEOTIDE SEQUENCE</scope>
    <source>
        <strain evidence="2">Expedition CK06-06</strain>
    </source>
</reference>
<dbReference type="EMBL" id="BART01005934">
    <property type="protein sequence ID" value="GAG55344.1"/>
    <property type="molecule type" value="Genomic_DNA"/>
</dbReference>
<evidence type="ECO:0000313" key="2">
    <source>
        <dbReference type="EMBL" id="GAG55344.1"/>
    </source>
</evidence>
<feature type="domain" description="Restriction endonuclease type IV Mrr" evidence="1">
    <location>
        <begin position="10"/>
        <end position="145"/>
    </location>
</feature>